<sequence length="127" mass="13456">MSAVWLCAPPGLGKAEDSVGLHPSGLIGRDVDLARVLGGHEIVVTAQVPIPSAVLRGCPWVRGIVIVGSTSDTLVDREVIGVAGLLSAWIRMDADHLRSEALVREEIAGMERRLRALDALAEGWEGT</sequence>
<accession>A0A509E6Q3</accession>
<evidence type="ECO:0000313" key="1">
    <source>
        <dbReference type="EMBL" id="VUD69808.1"/>
    </source>
</evidence>
<dbReference type="EMBL" id="CABFPH010000003">
    <property type="protein sequence ID" value="VUD69808.1"/>
    <property type="molecule type" value="Genomic_DNA"/>
</dbReference>
<reference evidence="1 2" key="1">
    <citation type="submission" date="2019-06" db="EMBL/GenBank/DDBJ databases">
        <authorList>
            <person name="Rodrigo-Torres L."/>
            <person name="Arahal R. D."/>
            <person name="Lucena T."/>
        </authorList>
    </citation>
    <scope>NUCLEOTIDE SEQUENCE [LARGE SCALE GENOMIC DNA]</scope>
    <source>
        <strain evidence="1 2">SB0023/3</strain>
    </source>
</reference>
<name>A0A509E6Q3_9HYPH</name>
<evidence type="ECO:0000313" key="2">
    <source>
        <dbReference type="Proteomes" id="UP000410984"/>
    </source>
</evidence>
<protein>
    <submittedName>
        <fullName evidence="1">Uncharacterized protein</fullName>
    </submittedName>
</protein>
<dbReference type="AlphaFoldDB" id="A0A509E6Q3"/>
<dbReference type="RefSeq" id="WP_142581404.1">
    <property type="nucleotide sequence ID" value="NZ_CABFPH010000003.1"/>
</dbReference>
<gene>
    <name evidence="1" type="ORF">MET9862_00367</name>
</gene>
<organism evidence="1 2">
    <name type="scientific">Methylobacterium symbioticum</name>
    <dbReference type="NCBI Taxonomy" id="2584084"/>
    <lineage>
        <taxon>Bacteria</taxon>
        <taxon>Pseudomonadati</taxon>
        <taxon>Pseudomonadota</taxon>
        <taxon>Alphaproteobacteria</taxon>
        <taxon>Hyphomicrobiales</taxon>
        <taxon>Methylobacteriaceae</taxon>
        <taxon>Methylobacterium</taxon>
    </lineage>
</organism>
<proteinExistence type="predicted"/>
<dbReference type="Proteomes" id="UP000410984">
    <property type="component" value="Unassembled WGS sequence"/>
</dbReference>
<keyword evidence="2" id="KW-1185">Reference proteome</keyword>